<evidence type="ECO:0000256" key="7">
    <source>
        <dbReference type="RuleBase" id="RU361177"/>
    </source>
</evidence>
<comment type="caution">
    <text evidence="9">The sequence shown here is derived from an EMBL/GenBank/DDBJ whole genome shotgun (WGS) entry which is preliminary data.</text>
</comment>
<dbReference type="InterPro" id="IPR020946">
    <property type="entry name" value="Flavin_mOase-like"/>
</dbReference>
<comment type="cofactor">
    <cofactor evidence="1 7">
        <name>FAD</name>
        <dbReference type="ChEBI" id="CHEBI:57692"/>
    </cofactor>
</comment>
<evidence type="ECO:0000256" key="6">
    <source>
        <dbReference type="ARBA" id="ARBA00023033"/>
    </source>
</evidence>
<evidence type="ECO:0000256" key="8">
    <source>
        <dbReference type="SAM" id="Phobius"/>
    </source>
</evidence>
<keyword evidence="5 7" id="KW-0560">Oxidoreductase</keyword>
<evidence type="ECO:0000256" key="1">
    <source>
        <dbReference type="ARBA" id="ARBA00001974"/>
    </source>
</evidence>
<reference evidence="9" key="1">
    <citation type="submission" date="2023-07" db="EMBL/GenBank/DDBJ databases">
        <authorList>
            <person name="Stuckert A."/>
        </authorList>
    </citation>
    <scope>NUCLEOTIDE SEQUENCE</scope>
</reference>
<keyword evidence="6 7" id="KW-0503">Monooxygenase</keyword>
<evidence type="ECO:0000256" key="5">
    <source>
        <dbReference type="ARBA" id="ARBA00023002"/>
    </source>
</evidence>
<dbReference type="PIRSF" id="PIRSF000332">
    <property type="entry name" value="FMO"/>
    <property type="match status" value="1"/>
</dbReference>
<feature type="transmembrane region" description="Helical" evidence="8">
    <location>
        <begin position="295"/>
        <end position="313"/>
    </location>
</feature>
<organism evidence="9 10">
    <name type="scientific">Ranitomeya imitator</name>
    <name type="common">mimic poison frog</name>
    <dbReference type="NCBI Taxonomy" id="111125"/>
    <lineage>
        <taxon>Eukaryota</taxon>
        <taxon>Metazoa</taxon>
        <taxon>Chordata</taxon>
        <taxon>Craniata</taxon>
        <taxon>Vertebrata</taxon>
        <taxon>Euteleostomi</taxon>
        <taxon>Amphibia</taxon>
        <taxon>Batrachia</taxon>
        <taxon>Anura</taxon>
        <taxon>Neobatrachia</taxon>
        <taxon>Hyloidea</taxon>
        <taxon>Dendrobatidae</taxon>
        <taxon>Dendrobatinae</taxon>
        <taxon>Ranitomeya</taxon>
    </lineage>
</organism>
<keyword evidence="10" id="KW-1185">Reference proteome</keyword>
<dbReference type="EMBL" id="CAUEEQ010016126">
    <property type="protein sequence ID" value="CAJ0940034.1"/>
    <property type="molecule type" value="Genomic_DNA"/>
</dbReference>
<dbReference type="InterPro" id="IPR050346">
    <property type="entry name" value="FMO-like"/>
</dbReference>
<protein>
    <recommendedName>
        <fullName evidence="7">Flavin-containing monooxygenase</fullName>
        <ecNumber evidence="7">1.-.-.-</ecNumber>
    </recommendedName>
</protein>
<gene>
    <name evidence="9" type="ORF">RIMI_LOCUS8213266</name>
</gene>
<comment type="similarity">
    <text evidence="7">Belongs to the FMO family.</text>
</comment>
<keyword evidence="8" id="KW-0812">Transmembrane</keyword>
<dbReference type="PANTHER" id="PTHR23023">
    <property type="entry name" value="DIMETHYLANILINE MONOOXYGENASE"/>
    <property type="match status" value="1"/>
</dbReference>
<evidence type="ECO:0000256" key="2">
    <source>
        <dbReference type="ARBA" id="ARBA00022630"/>
    </source>
</evidence>
<keyword evidence="3 7" id="KW-0274">FAD</keyword>
<keyword evidence="8" id="KW-1133">Transmembrane helix</keyword>
<dbReference type="InterPro" id="IPR000960">
    <property type="entry name" value="Flavin_mOase"/>
</dbReference>
<dbReference type="Proteomes" id="UP001176940">
    <property type="component" value="Unassembled WGS sequence"/>
</dbReference>
<name>A0ABN9LE73_9NEOB</name>
<keyword evidence="8" id="KW-0472">Membrane</keyword>
<evidence type="ECO:0000313" key="9">
    <source>
        <dbReference type="EMBL" id="CAJ0940034.1"/>
    </source>
</evidence>
<keyword evidence="4" id="KW-0521">NADP</keyword>
<sequence length="314" mass="36440">MWQNLLRQMLFLMMKLWKKDIDVVIFATGYSFSFPFCEELKVQHNKVSLYKYTFPTGAREANAGRHWFDTTTWGHYAPFQNFSADLPQESLQSLTGVTFLVKGHCSCKMHLFRYEACAGRKLLGRRDEYRLQHPTQGTALNCSAVSCTVRVVLSRHTGGTRLPHVCHTDVLRKHTDTDNSGEQRLPPVCDMKEDIRKKREEMENRYVCSQRHTIQVDYLEFMDELAELLGVKPKMSLFLTDPQLAWNVYFGPCTPYQYRISGPGKWVKARATILSQWDRVLKPIKTRYVEPSSRFSLLHVIIGLVILAAIFFFL</sequence>
<proteinExistence type="inferred from homology"/>
<evidence type="ECO:0000256" key="4">
    <source>
        <dbReference type="ARBA" id="ARBA00022857"/>
    </source>
</evidence>
<accession>A0ABN9LE73</accession>
<evidence type="ECO:0000256" key="3">
    <source>
        <dbReference type="ARBA" id="ARBA00022827"/>
    </source>
</evidence>
<keyword evidence="2 7" id="KW-0285">Flavoprotein</keyword>
<evidence type="ECO:0000313" key="10">
    <source>
        <dbReference type="Proteomes" id="UP001176940"/>
    </source>
</evidence>
<dbReference type="EC" id="1.-.-.-" evidence="7"/>
<dbReference type="Pfam" id="PF00743">
    <property type="entry name" value="FMO-like"/>
    <property type="match status" value="2"/>
</dbReference>